<dbReference type="Proteomes" id="UP000182486">
    <property type="component" value="Unassembled WGS sequence"/>
</dbReference>
<dbReference type="AlphaFoldDB" id="A0A1K0FD46"/>
<reference evidence="1 2" key="1">
    <citation type="submission" date="2016-09" db="EMBL/GenBank/DDBJ databases">
        <title>Couchioplanes caeruleus draft genome sequence.</title>
        <authorList>
            <person name="Sheehan J."/>
            <person name="Caffrey P."/>
        </authorList>
    </citation>
    <scope>NUCLEOTIDE SEQUENCE [LARGE SCALE GENOMIC DNA]</scope>
    <source>
        <strain evidence="1 2">DSM 43634</strain>
    </source>
</reference>
<dbReference type="EMBL" id="MEIA01000460">
    <property type="protein sequence ID" value="OJF10767.1"/>
    <property type="molecule type" value="Genomic_DNA"/>
</dbReference>
<comment type="caution">
    <text evidence="1">The sequence shown here is derived from an EMBL/GenBank/DDBJ whole genome shotgun (WGS) entry which is preliminary data.</text>
</comment>
<dbReference type="InterPro" id="IPR027417">
    <property type="entry name" value="P-loop_NTPase"/>
</dbReference>
<dbReference type="SUPFAM" id="SSF52540">
    <property type="entry name" value="P-loop containing nucleoside triphosphate hydrolases"/>
    <property type="match status" value="1"/>
</dbReference>
<sequence length="269" mass="27492">MPLIAVTYVKGRPGVTTTALGLAAVAPPTARPVVVEADPAGGDLMRRLDLAATPSLVDLAAAARGATHAEDALAAGRQGVVIGDVAVPVVVAPAGGAQTRAALPELTGMGRAVLTAPDRLVIADCGRLAPGSSAWPLLRLADVVLVMVRARTDELAHLREVLAELVDVGPGRLVVLLAPGGVYPAAEVADVLSTHVAEELARDPNAVSVLGPLPADRKAAAVLGGELVAGRRWRRLPLMRAYAGLLGDLAPHLSLAAPTPTDFREEASR</sequence>
<evidence type="ECO:0008006" key="3">
    <source>
        <dbReference type="Google" id="ProtNLM"/>
    </source>
</evidence>
<keyword evidence="2" id="KW-1185">Reference proteome</keyword>
<dbReference type="Gene3D" id="3.40.50.300">
    <property type="entry name" value="P-loop containing nucleotide triphosphate hydrolases"/>
    <property type="match status" value="1"/>
</dbReference>
<dbReference type="RefSeq" id="WP_071808755.1">
    <property type="nucleotide sequence ID" value="NZ_MEIA01000460.1"/>
</dbReference>
<accession>A0A1K0FD46</accession>
<proteinExistence type="predicted"/>
<gene>
    <name evidence="1" type="ORF">BG844_30390</name>
</gene>
<evidence type="ECO:0000313" key="1">
    <source>
        <dbReference type="EMBL" id="OJF10767.1"/>
    </source>
</evidence>
<name>A0A1K0FD46_9ACTN</name>
<protein>
    <recommendedName>
        <fullName evidence="3">MinD-like ATPase involved in chromosome partitioning or flagellar assembly</fullName>
    </recommendedName>
</protein>
<organism evidence="1 2">
    <name type="scientific">Couchioplanes caeruleus subsp. caeruleus</name>
    <dbReference type="NCBI Taxonomy" id="56427"/>
    <lineage>
        <taxon>Bacteria</taxon>
        <taxon>Bacillati</taxon>
        <taxon>Actinomycetota</taxon>
        <taxon>Actinomycetes</taxon>
        <taxon>Micromonosporales</taxon>
        <taxon>Micromonosporaceae</taxon>
        <taxon>Couchioplanes</taxon>
    </lineage>
</organism>
<evidence type="ECO:0000313" key="2">
    <source>
        <dbReference type="Proteomes" id="UP000182486"/>
    </source>
</evidence>